<accession>A0A835REB9</accession>
<dbReference type="InterPro" id="IPR039615">
    <property type="entry name" value="PKS"/>
</dbReference>
<organism evidence="2 3">
    <name type="scientific">Vanilla planifolia</name>
    <name type="common">Vanilla</name>
    <dbReference type="NCBI Taxonomy" id="51239"/>
    <lineage>
        <taxon>Eukaryota</taxon>
        <taxon>Viridiplantae</taxon>
        <taxon>Streptophyta</taxon>
        <taxon>Embryophyta</taxon>
        <taxon>Tracheophyta</taxon>
        <taxon>Spermatophyta</taxon>
        <taxon>Magnoliopsida</taxon>
        <taxon>Liliopsida</taxon>
        <taxon>Asparagales</taxon>
        <taxon>Orchidaceae</taxon>
        <taxon>Vanilloideae</taxon>
        <taxon>Vanilleae</taxon>
        <taxon>Vanilla</taxon>
    </lineage>
</organism>
<dbReference type="GO" id="GO:0009638">
    <property type="term" value="P:phototropism"/>
    <property type="evidence" value="ECO:0007669"/>
    <property type="project" value="InterPro"/>
</dbReference>
<feature type="region of interest" description="Disordered" evidence="1">
    <location>
        <begin position="125"/>
        <end position="144"/>
    </location>
</feature>
<dbReference type="PANTHER" id="PTHR33781:SF1">
    <property type="entry name" value="PROTEIN PHYTOCHROME KINASE SUBSTRATE 4"/>
    <property type="match status" value="1"/>
</dbReference>
<gene>
    <name evidence="2" type="ORF">HPP92_006407</name>
</gene>
<dbReference type="OrthoDB" id="691744at2759"/>
<reference evidence="2 3" key="1">
    <citation type="journal article" date="2020" name="Nat. Food">
        <title>A phased Vanilla planifolia genome enables genetic improvement of flavour and production.</title>
        <authorList>
            <person name="Hasing T."/>
            <person name="Tang H."/>
            <person name="Brym M."/>
            <person name="Khazi F."/>
            <person name="Huang T."/>
            <person name="Chambers A.H."/>
        </authorList>
    </citation>
    <scope>NUCLEOTIDE SEQUENCE [LARGE SCALE GENOMIC DNA]</scope>
    <source>
        <tissue evidence="2">Leaf</tissue>
    </source>
</reference>
<protein>
    <submittedName>
        <fullName evidence="2">Uncharacterized protein</fullName>
    </submittedName>
</protein>
<feature type="region of interest" description="Disordered" evidence="1">
    <location>
        <begin position="305"/>
        <end position="324"/>
    </location>
</feature>
<dbReference type="PANTHER" id="PTHR33781">
    <property type="entry name" value="PROTEIN PHYTOCHROME KINASE SUBSTRATE 1-RELATED"/>
    <property type="match status" value="1"/>
</dbReference>
<comment type="caution">
    <text evidence="2">The sequence shown here is derived from an EMBL/GenBank/DDBJ whole genome shotgun (WGS) entry which is preliminary data.</text>
</comment>
<evidence type="ECO:0000256" key="1">
    <source>
        <dbReference type="SAM" id="MobiDB-lite"/>
    </source>
</evidence>
<evidence type="ECO:0000313" key="2">
    <source>
        <dbReference type="EMBL" id="KAG0489544.1"/>
    </source>
</evidence>
<dbReference type="EMBL" id="JADCNM010000003">
    <property type="protein sequence ID" value="KAG0489544.1"/>
    <property type="molecule type" value="Genomic_DNA"/>
</dbReference>
<proteinExistence type="predicted"/>
<feature type="compositionally biased region" description="Basic and acidic residues" evidence="1">
    <location>
        <begin position="52"/>
        <end position="61"/>
    </location>
</feature>
<dbReference type="Proteomes" id="UP000639772">
    <property type="component" value="Chromosome 3"/>
</dbReference>
<feature type="region of interest" description="Disordered" evidence="1">
    <location>
        <begin position="39"/>
        <end position="61"/>
    </location>
</feature>
<dbReference type="AlphaFoldDB" id="A0A835REB9"/>
<name>A0A835REB9_VANPL</name>
<evidence type="ECO:0000313" key="3">
    <source>
        <dbReference type="Proteomes" id="UP000639772"/>
    </source>
</evidence>
<sequence>MDGYGINQSSNGVSQKTNFLHSAATQISLPAKPRLNDPTMFPFLRQDPTKVAGDRPGRRTEDNEISIFDAERYFNEGNESQESASKLTTATHTAIAEKCTLSPAAGESSVSSREGFTQSYRNQSFHATPTASSEASWNSQTGLLRNPPGSVSFSVRSLSNGEQRRVQSSLKGRRLFGLGCPCSGKKSVNIEEKCSEPKTQIMPTNEPNNPPAAKAMCLKTAQVEHMAKVKILPGVRPQDPEIFRALKPFPEHEIGRRNFNSIGFSFPALPLRKEPAEPARVSIEVFRPSDGTAPPLRKSEIGNRRSFTFSGSPRMRPALEDDVESDTSSDLFEIESLSTQMANRRRDSLDDLPESRKFAVCAGGISKFRQGLEDEEVATRSIAPSECYPPSEVSVEWSVTTAEGFDRSSIANFSSAASEYDELRYAAEAIGGGKKKTVGSGGGGLLSCRSEKAVNVVRPNPASFGPATTRRNSDSVSGLSQDRLVGVARLGVGNPVHDGSGTHGRVRFA</sequence>